<protein>
    <recommendedName>
        <fullName evidence="4">FMN-binding protein</fullName>
    </recommendedName>
</protein>
<accession>A0A919YS40</accession>
<evidence type="ECO:0000256" key="1">
    <source>
        <dbReference type="SAM" id="MobiDB-lite"/>
    </source>
</evidence>
<feature type="region of interest" description="Disordered" evidence="1">
    <location>
        <begin position="16"/>
        <end position="35"/>
    </location>
</feature>
<keyword evidence="3" id="KW-1185">Reference proteome</keyword>
<evidence type="ECO:0008006" key="4">
    <source>
        <dbReference type="Google" id="ProtNLM"/>
    </source>
</evidence>
<dbReference type="Gene3D" id="3.90.1010.20">
    <property type="match status" value="2"/>
</dbReference>
<dbReference type="Proteomes" id="UP000683139">
    <property type="component" value="Unassembled WGS sequence"/>
</dbReference>
<evidence type="ECO:0000313" key="2">
    <source>
        <dbReference type="EMBL" id="GIP18207.1"/>
    </source>
</evidence>
<evidence type="ECO:0000313" key="3">
    <source>
        <dbReference type="Proteomes" id="UP000683139"/>
    </source>
</evidence>
<gene>
    <name evidence="2" type="ORF">J40TS1_38490</name>
</gene>
<dbReference type="EMBL" id="BOSE01000008">
    <property type="protein sequence ID" value="GIP18207.1"/>
    <property type="molecule type" value="Genomic_DNA"/>
</dbReference>
<comment type="caution">
    <text evidence="2">The sequence shown here is derived from an EMBL/GenBank/DDBJ whole genome shotgun (WGS) entry which is preliminary data.</text>
</comment>
<proteinExistence type="predicted"/>
<name>A0A919YS40_9BACL</name>
<dbReference type="AlphaFoldDB" id="A0A919YS40"/>
<organism evidence="2 3">
    <name type="scientific">Paenibacillus montaniterrae</name>
    <dbReference type="NCBI Taxonomy" id="429341"/>
    <lineage>
        <taxon>Bacteria</taxon>
        <taxon>Bacillati</taxon>
        <taxon>Bacillota</taxon>
        <taxon>Bacilli</taxon>
        <taxon>Bacillales</taxon>
        <taxon>Paenibacillaceae</taxon>
        <taxon>Paenibacillus</taxon>
    </lineage>
</organism>
<reference evidence="2" key="1">
    <citation type="submission" date="2021-03" db="EMBL/GenBank/DDBJ databases">
        <title>Antimicrobial resistance genes in bacteria isolated from Japanese honey, and their potential for conferring macrolide and lincosamide resistance in the American foulbrood pathogen Paenibacillus larvae.</title>
        <authorList>
            <person name="Okamoto M."/>
            <person name="Kumagai M."/>
            <person name="Kanamori H."/>
            <person name="Takamatsu D."/>
        </authorList>
    </citation>
    <scope>NUCLEOTIDE SEQUENCE</scope>
    <source>
        <strain evidence="2">J40TS1</strain>
    </source>
</reference>
<sequence length="284" mass="29663">MSLLLVAVVAAGCGGEAKPTESEKPVNSTAPQSADGYADGSYYAEGAAEGDSDWQEVVALQVEAGKIVAVNWNALNKNGGLDKKALSKAGGYGMKEKGNAAAEWHEQAEKLEQFLIEKQDPAAVIVNDDGKTDAVSGVSITASGFAQLADAALKAGPVERGIYKDGSYYAEADSFDENSGWKETVSLTVMNGNIVAASWNGVHKDRGTDKVTRSKSGEYGMKEKGNAVAEWHEQAYKAEQFLIEKQDPAAIALGDDGSTDAISGVSIHVNGFVELAAKALAGAK</sequence>